<sequence length="129" mass="13903">MVGVEGMGYAISINFANSIIEQLITKGYVVRPWLGVALHSVNQWLALRYDLATDKGAFITNVASDSPADEAGLAPGDVIVGINDTEISTAEDLIQAIHSSQIDQVVKITFWRSDNKNITYATLAESPPP</sequence>
<organism evidence="3">
    <name type="scientific">marine sediment metagenome</name>
    <dbReference type="NCBI Taxonomy" id="412755"/>
    <lineage>
        <taxon>unclassified sequences</taxon>
        <taxon>metagenomes</taxon>
        <taxon>ecological metagenomes</taxon>
    </lineage>
</organism>
<dbReference type="SMART" id="SM00228">
    <property type="entry name" value="PDZ"/>
    <property type="match status" value="1"/>
</dbReference>
<reference evidence="3" key="1">
    <citation type="journal article" date="2014" name="Front. Microbiol.">
        <title>High frequency of phylogenetically diverse reductive dehalogenase-homologous genes in deep subseafloor sedimentary metagenomes.</title>
        <authorList>
            <person name="Kawai M."/>
            <person name="Futagami T."/>
            <person name="Toyoda A."/>
            <person name="Takaki Y."/>
            <person name="Nishi S."/>
            <person name="Hori S."/>
            <person name="Arai W."/>
            <person name="Tsubouchi T."/>
            <person name="Morono Y."/>
            <person name="Uchiyama I."/>
            <person name="Ito T."/>
            <person name="Fujiyama A."/>
            <person name="Inagaki F."/>
            <person name="Takami H."/>
        </authorList>
    </citation>
    <scope>NUCLEOTIDE SEQUENCE</scope>
    <source>
        <strain evidence="3">Expedition CK06-06</strain>
    </source>
</reference>
<dbReference type="SUPFAM" id="SSF50156">
    <property type="entry name" value="PDZ domain-like"/>
    <property type="match status" value="1"/>
</dbReference>
<proteinExistence type="inferred from homology"/>
<evidence type="ECO:0000256" key="1">
    <source>
        <dbReference type="ARBA" id="ARBA00010541"/>
    </source>
</evidence>
<dbReference type="Pfam" id="PF13180">
    <property type="entry name" value="PDZ_2"/>
    <property type="match status" value="1"/>
</dbReference>
<dbReference type="PANTHER" id="PTHR22939:SF129">
    <property type="entry name" value="SERINE PROTEASE HTRA2, MITOCHONDRIAL"/>
    <property type="match status" value="1"/>
</dbReference>
<comment type="similarity">
    <text evidence="1">Belongs to the peptidase S1C family.</text>
</comment>
<dbReference type="AlphaFoldDB" id="X1NHX9"/>
<accession>X1NHX9</accession>
<dbReference type="PROSITE" id="PS50106">
    <property type="entry name" value="PDZ"/>
    <property type="match status" value="1"/>
</dbReference>
<gene>
    <name evidence="3" type="ORF">S06H3_41202</name>
</gene>
<dbReference type="InterPro" id="IPR036034">
    <property type="entry name" value="PDZ_sf"/>
</dbReference>
<dbReference type="Gene3D" id="2.30.42.10">
    <property type="match status" value="1"/>
</dbReference>
<feature type="domain" description="PDZ" evidence="2">
    <location>
        <begin position="18"/>
        <end position="100"/>
    </location>
</feature>
<evidence type="ECO:0000259" key="2">
    <source>
        <dbReference type="PROSITE" id="PS50106"/>
    </source>
</evidence>
<protein>
    <recommendedName>
        <fullName evidence="2">PDZ domain-containing protein</fullName>
    </recommendedName>
</protein>
<comment type="caution">
    <text evidence="3">The sequence shown here is derived from an EMBL/GenBank/DDBJ whole genome shotgun (WGS) entry which is preliminary data.</text>
</comment>
<evidence type="ECO:0000313" key="3">
    <source>
        <dbReference type="EMBL" id="GAI43617.1"/>
    </source>
</evidence>
<name>X1NHX9_9ZZZZ</name>
<dbReference type="EMBL" id="BARV01025365">
    <property type="protein sequence ID" value="GAI43617.1"/>
    <property type="molecule type" value="Genomic_DNA"/>
</dbReference>
<dbReference type="PANTHER" id="PTHR22939">
    <property type="entry name" value="SERINE PROTEASE FAMILY S1C HTRA-RELATED"/>
    <property type="match status" value="1"/>
</dbReference>
<dbReference type="InterPro" id="IPR001478">
    <property type="entry name" value="PDZ"/>
</dbReference>